<proteinExistence type="predicted"/>
<comment type="caution">
    <text evidence="1">The sequence shown here is derived from an EMBL/GenBank/DDBJ whole genome shotgun (WGS) entry which is preliminary data.</text>
</comment>
<sequence length="101" mass="11281">MGWEQRNGGTYYYTAKRVGGRVVKQYVGSGVIAELTAQLDDLNRAERARAVEEERHERESLSALAASLAPLNDWADAATTAALIVAGCHRPKRGQWRRRRV</sequence>
<evidence type="ECO:0000313" key="2">
    <source>
        <dbReference type="Proteomes" id="UP001272242"/>
    </source>
</evidence>
<organism evidence="1 2">
    <name type="scientific">Gemmata algarum</name>
    <dbReference type="NCBI Taxonomy" id="2975278"/>
    <lineage>
        <taxon>Bacteria</taxon>
        <taxon>Pseudomonadati</taxon>
        <taxon>Planctomycetota</taxon>
        <taxon>Planctomycetia</taxon>
        <taxon>Gemmatales</taxon>
        <taxon>Gemmataceae</taxon>
        <taxon>Gemmata</taxon>
    </lineage>
</organism>
<name>A0ABU5F330_9BACT</name>
<accession>A0ABU5F330</accession>
<dbReference type="RefSeq" id="WP_320688309.1">
    <property type="nucleotide sequence ID" value="NZ_JAXBLV010000203.1"/>
</dbReference>
<evidence type="ECO:0000313" key="1">
    <source>
        <dbReference type="EMBL" id="MDY3561970.1"/>
    </source>
</evidence>
<dbReference type="EMBL" id="JAXBLV010000203">
    <property type="protein sequence ID" value="MDY3561970.1"/>
    <property type="molecule type" value="Genomic_DNA"/>
</dbReference>
<gene>
    <name evidence="1" type="ORF">R5W23_003401</name>
</gene>
<keyword evidence="2" id="KW-1185">Reference proteome</keyword>
<protein>
    <submittedName>
        <fullName evidence="1">Uncharacterized protein</fullName>
    </submittedName>
</protein>
<reference evidence="2" key="1">
    <citation type="journal article" date="2023" name="Mar. Drugs">
        <title>Gemmata algarum, a Novel Planctomycete Isolated from an Algal Mat, Displays Antimicrobial Activity.</title>
        <authorList>
            <person name="Kumar G."/>
            <person name="Kallscheuer N."/>
            <person name="Kashif M."/>
            <person name="Ahamad S."/>
            <person name="Jagadeeshwari U."/>
            <person name="Pannikurungottu S."/>
            <person name="Haufschild T."/>
            <person name="Kabuu M."/>
            <person name="Sasikala C."/>
            <person name="Jogler C."/>
            <person name="Ramana C."/>
        </authorList>
    </citation>
    <scope>NUCLEOTIDE SEQUENCE [LARGE SCALE GENOMIC DNA]</scope>
    <source>
        <strain evidence="2">JC673</strain>
    </source>
</reference>
<dbReference type="Proteomes" id="UP001272242">
    <property type="component" value="Unassembled WGS sequence"/>
</dbReference>